<dbReference type="Proteomes" id="UP000001861">
    <property type="component" value="Unassembled WGS sequence"/>
</dbReference>
<evidence type="ECO:0000313" key="3">
    <source>
        <dbReference type="EMBL" id="EAU89742.2"/>
    </source>
</evidence>
<name>A8NB97_COPC7</name>
<dbReference type="Gene3D" id="3.40.50.12660">
    <property type="match status" value="1"/>
</dbReference>
<comment type="caution">
    <text evidence="3">The sequence shown here is derived from an EMBL/GenBank/DDBJ whole genome shotgun (WGS) entry which is preliminary data.</text>
</comment>
<evidence type="ECO:0000256" key="2">
    <source>
        <dbReference type="SAM" id="MobiDB-lite"/>
    </source>
</evidence>
<proteinExistence type="inferred from homology"/>
<dbReference type="GO" id="GO:0004197">
    <property type="term" value="F:cysteine-type endopeptidase activity"/>
    <property type="evidence" value="ECO:0007669"/>
    <property type="project" value="TreeGrafter"/>
</dbReference>
<sequence length="363" mass="40894">MSTSSPHIQPRLQGTKLKVPQRKKTWPVLAAQLLASNIGKPPQGRRALLIAINYSDTPIHRKYVLGCPQRDAEQMAEFLRGSRIGYKPEEITILSDAPGTPADRLPTYDNIMREISEFVSNDNMEYVVLYSGHSGQQDVEDTAKMTADNASDEPPEEDGMDEFIIPMDAVVGPSFQPEHLDKSKIILDNVLRRHLIKPLPWGSRFLAVMDCCHSATLLVLEYFLGPAPPGGSFDIQIPCDGFCRRKSQPLQSLAVCVSACKDSQTVYEGMAPTLTQTVIAQFEAYPELSPRQLVHAVIANNKYQRKVVKRLERQARRNGDHRVTEFRDMLKERPAPQISSTAPIRMRNPIRWFQPRHPHSFSA</sequence>
<reference evidence="3 4" key="1">
    <citation type="journal article" date="2010" name="Proc. Natl. Acad. Sci. U.S.A.">
        <title>Insights into evolution of multicellular fungi from the assembled chromosomes of the mushroom Coprinopsis cinerea (Coprinus cinereus).</title>
        <authorList>
            <person name="Stajich J.E."/>
            <person name="Wilke S.K."/>
            <person name="Ahren D."/>
            <person name="Au C.H."/>
            <person name="Birren B.W."/>
            <person name="Borodovsky M."/>
            <person name="Burns C."/>
            <person name="Canback B."/>
            <person name="Casselton L.A."/>
            <person name="Cheng C.K."/>
            <person name="Deng J."/>
            <person name="Dietrich F.S."/>
            <person name="Fargo D.C."/>
            <person name="Farman M.L."/>
            <person name="Gathman A.C."/>
            <person name="Goldberg J."/>
            <person name="Guigo R."/>
            <person name="Hoegger P.J."/>
            <person name="Hooker J.B."/>
            <person name="Huggins A."/>
            <person name="James T.Y."/>
            <person name="Kamada T."/>
            <person name="Kilaru S."/>
            <person name="Kodira C."/>
            <person name="Kues U."/>
            <person name="Kupfer D."/>
            <person name="Kwan H.S."/>
            <person name="Lomsadze A."/>
            <person name="Li W."/>
            <person name="Lilly W.W."/>
            <person name="Ma L.J."/>
            <person name="Mackey A.J."/>
            <person name="Manning G."/>
            <person name="Martin F."/>
            <person name="Muraguchi H."/>
            <person name="Natvig D.O."/>
            <person name="Palmerini H."/>
            <person name="Ramesh M.A."/>
            <person name="Rehmeyer C.J."/>
            <person name="Roe B.A."/>
            <person name="Shenoy N."/>
            <person name="Stanke M."/>
            <person name="Ter-Hovhannisyan V."/>
            <person name="Tunlid A."/>
            <person name="Velagapudi R."/>
            <person name="Vision T.J."/>
            <person name="Zeng Q."/>
            <person name="Zolan M.E."/>
            <person name="Pukkila P.J."/>
        </authorList>
    </citation>
    <scope>NUCLEOTIDE SEQUENCE [LARGE SCALE GENOMIC DNA]</scope>
    <source>
        <strain evidence="4">Okayama-7 / 130 / ATCC MYA-4618 / FGSC 9003</strain>
    </source>
</reference>
<comment type="similarity">
    <text evidence="1">Belongs to the peptidase C14B family.</text>
</comment>
<dbReference type="AlphaFoldDB" id="A8NB97"/>
<dbReference type="GeneID" id="6008580"/>
<dbReference type="InterPro" id="IPR050452">
    <property type="entry name" value="Metacaspase"/>
</dbReference>
<dbReference type="EMBL" id="AACS02000009">
    <property type="protein sequence ID" value="EAU89742.2"/>
    <property type="molecule type" value="Genomic_DNA"/>
</dbReference>
<organism evidence="3 4">
    <name type="scientific">Coprinopsis cinerea (strain Okayama-7 / 130 / ATCC MYA-4618 / FGSC 9003)</name>
    <name type="common">Inky cap fungus</name>
    <name type="synonym">Hormographiella aspergillata</name>
    <dbReference type="NCBI Taxonomy" id="240176"/>
    <lineage>
        <taxon>Eukaryota</taxon>
        <taxon>Fungi</taxon>
        <taxon>Dikarya</taxon>
        <taxon>Basidiomycota</taxon>
        <taxon>Agaricomycotina</taxon>
        <taxon>Agaricomycetes</taxon>
        <taxon>Agaricomycetidae</taxon>
        <taxon>Agaricales</taxon>
        <taxon>Agaricineae</taxon>
        <taxon>Psathyrellaceae</taxon>
        <taxon>Coprinopsis</taxon>
    </lineage>
</organism>
<dbReference type="OMA" id="RVICISA"/>
<protein>
    <recommendedName>
        <fullName evidence="5">Metacaspase</fullName>
    </recommendedName>
</protein>
<dbReference type="eggNOG" id="KOG1546">
    <property type="taxonomic scope" value="Eukaryota"/>
</dbReference>
<dbReference type="PANTHER" id="PTHR48104:SF30">
    <property type="entry name" value="METACASPASE-1"/>
    <property type="match status" value="1"/>
</dbReference>
<dbReference type="STRING" id="240176.A8NB97"/>
<evidence type="ECO:0008006" key="5">
    <source>
        <dbReference type="Google" id="ProtNLM"/>
    </source>
</evidence>
<accession>A8NB97</accession>
<dbReference type="VEuPathDB" id="FungiDB:CC1G_07467"/>
<dbReference type="GO" id="GO:0006508">
    <property type="term" value="P:proteolysis"/>
    <property type="evidence" value="ECO:0007669"/>
    <property type="project" value="TreeGrafter"/>
</dbReference>
<dbReference type="PANTHER" id="PTHR48104">
    <property type="entry name" value="METACASPASE-4"/>
    <property type="match status" value="1"/>
</dbReference>
<feature type="region of interest" description="Disordered" evidence="2">
    <location>
        <begin position="314"/>
        <end position="341"/>
    </location>
</feature>
<dbReference type="GO" id="GO:0005737">
    <property type="term" value="C:cytoplasm"/>
    <property type="evidence" value="ECO:0007669"/>
    <property type="project" value="TreeGrafter"/>
</dbReference>
<dbReference type="InParanoid" id="A8NB97"/>
<feature type="compositionally biased region" description="Basic and acidic residues" evidence="2">
    <location>
        <begin position="314"/>
        <end position="334"/>
    </location>
</feature>
<evidence type="ECO:0000256" key="1">
    <source>
        <dbReference type="ARBA" id="ARBA00009005"/>
    </source>
</evidence>
<dbReference type="HOGENOM" id="CLU_762943_0_0_1"/>
<evidence type="ECO:0000313" key="4">
    <source>
        <dbReference type="Proteomes" id="UP000001861"/>
    </source>
</evidence>
<keyword evidence="4" id="KW-1185">Reference proteome</keyword>
<dbReference type="KEGG" id="cci:CC1G_07467"/>
<dbReference type="OrthoDB" id="3223806at2759"/>
<gene>
    <name evidence="3" type="ORF">CC1G_07467</name>
</gene>
<dbReference type="RefSeq" id="XP_001832096.2">
    <property type="nucleotide sequence ID" value="XM_001832044.2"/>
</dbReference>